<sequence>MSIGFACLVIGEVNTALSHCRLINAAESKLKGIASANLSALEAMVDYNIRQGISLFRISSDIIPFASHPEIKFAWQDEFGEQFMRIGSKIKKAGLRVSMHPGQYTVLNSPQPKVAENAIMDLQYHAAFMDSLSVSQNGKIILHIGGVYGDKYKASAAFIDNFKRLTPNIQRRLAIENDDRNYSIKDILEIARVIETPVVFDNLHHVLNPSLQECSSYELIKLCGSTWKDADGKPKIHYSQGKAGGSRGAHSNTIKAREFAAFYNGLPDKNVDIMLEVKDKNLSAIKCINVVEPAFPVQRVEEEWARYKYLVLSKSASKYNEIRNMLKNKQRIKALDFYDAIDEAIKLPEDRGAESNAAQHVWGYVKQSAPDADKKRFQKLLQQYSSGTTRVGSLKKHLFKCAVNQKIQYLIDSYYFYLY</sequence>
<keyword evidence="1" id="KW-0540">Nuclease</keyword>
<feature type="domain" description="DUF1722" evidence="7">
    <location>
        <begin position="308"/>
        <end position="419"/>
    </location>
</feature>
<keyword evidence="3" id="KW-0227">DNA damage</keyword>
<evidence type="ECO:0000256" key="3">
    <source>
        <dbReference type="ARBA" id="ARBA00022763"/>
    </source>
</evidence>
<reference evidence="8" key="1">
    <citation type="journal article" date="2015" name="Proc. Natl. Acad. Sci. U.S.A.">
        <title>Networks of energetic and metabolic interactions define dynamics in microbial communities.</title>
        <authorList>
            <person name="Embree M."/>
            <person name="Liu J.K."/>
            <person name="Al-Bassam M.M."/>
            <person name="Zengler K."/>
        </authorList>
    </citation>
    <scope>NUCLEOTIDE SEQUENCE</scope>
</reference>
<comment type="caution">
    <text evidence="8">The sequence shown here is derived from an EMBL/GenBank/DDBJ whole genome shotgun (WGS) entry which is preliminary data.</text>
</comment>
<keyword evidence="5" id="KW-0378">Hydrolase</keyword>
<evidence type="ECO:0000256" key="1">
    <source>
        <dbReference type="ARBA" id="ARBA00022722"/>
    </source>
</evidence>
<evidence type="ECO:0000256" key="2">
    <source>
        <dbReference type="ARBA" id="ARBA00022759"/>
    </source>
</evidence>
<dbReference type="GO" id="GO:0016787">
    <property type="term" value="F:hydrolase activity"/>
    <property type="evidence" value="ECO:0007669"/>
    <property type="project" value="UniProtKB-KW"/>
</dbReference>
<dbReference type="PANTHER" id="PTHR31290">
    <property type="entry name" value="UV-DAMAGE ENDONUCLEASE"/>
    <property type="match status" value="1"/>
</dbReference>
<dbReference type="Gene3D" id="3.20.20.150">
    <property type="entry name" value="Divalent-metal-dependent TIM barrel enzymes"/>
    <property type="match status" value="1"/>
</dbReference>
<dbReference type="InterPro" id="IPR013560">
    <property type="entry name" value="DUF1722"/>
</dbReference>
<evidence type="ECO:0000256" key="4">
    <source>
        <dbReference type="ARBA" id="ARBA00022769"/>
    </source>
</evidence>
<evidence type="ECO:0000259" key="7">
    <source>
        <dbReference type="Pfam" id="PF08349"/>
    </source>
</evidence>
<dbReference type="GO" id="GO:0006289">
    <property type="term" value="P:nucleotide-excision repair"/>
    <property type="evidence" value="ECO:0007669"/>
    <property type="project" value="InterPro"/>
</dbReference>
<evidence type="ECO:0000256" key="5">
    <source>
        <dbReference type="ARBA" id="ARBA00022801"/>
    </source>
</evidence>
<dbReference type="AlphaFoldDB" id="A0A0W8E4I0"/>
<dbReference type="GO" id="GO:0004519">
    <property type="term" value="F:endonuclease activity"/>
    <property type="evidence" value="ECO:0007669"/>
    <property type="project" value="UniProtKB-KW"/>
</dbReference>
<keyword evidence="6" id="KW-0234">DNA repair</keyword>
<dbReference type="InterPro" id="IPR004601">
    <property type="entry name" value="UvdE"/>
</dbReference>
<dbReference type="Pfam" id="PF08349">
    <property type="entry name" value="DUF1722"/>
    <property type="match status" value="1"/>
</dbReference>
<evidence type="ECO:0000313" key="8">
    <source>
        <dbReference type="EMBL" id="KUG03531.1"/>
    </source>
</evidence>
<gene>
    <name evidence="8" type="ORF">ASZ90_019093</name>
</gene>
<dbReference type="PANTHER" id="PTHR31290:SF5">
    <property type="entry name" value="UV-DAMAGE ENDONUCLEASE"/>
    <property type="match status" value="1"/>
</dbReference>
<keyword evidence="2 8" id="KW-0255">Endonuclease</keyword>
<name>A0A0W8E4I0_9ZZZZ</name>
<dbReference type="NCBIfam" id="TIGR00629">
    <property type="entry name" value="uvde"/>
    <property type="match status" value="1"/>
</dbReference>
<keyword evidence="4" id="KW-0228">DNA excision</keyword>
<dbReference type="InterPro" id="IPR036237">
    <property type="entry name" value="Xyl_isomerase-like_sf"/>
</dbReference>
<dbReference type="SUPFAM" id="SSF51658">
    <property type="entry name" value="Xylose isomerase-like"/>
    <property type="match status" value="1"/>
</dbReference>
<dbReference type="EMBL" id="LNQE01001878">
    <property type="protein sequence ID" value="KUG03531.1"/>
    <property type="molecule type" value="Genomic_DNA"/>
</dbReference>
<dbReference type="Pfam" id="PF03851">
    <property type="entry name" value="UvdE"/>
    <property type="match status" value="1"/>
</dbReference>
<organism evidence="8">
    <name type="scientific">hydrocarbon metagenome</name>
    <dbReference type="NCBI Taxonomy" id="938273"/>
    <lineage>
        <taxon>unclassified sequences</taxon>
        <taxon>metagenomes</taxon>
        <taxon>ecological metagenomes</taxon>
    </lineage>
</organism>
<proteinExistence type="predicted"/>
<evidence type="ECO:0000256" key="6">
    <source>
        <dbReference type="ARBA" id="ARBA00023204"/>
    </source>
</evidence>
<protein>
    <submittedName>
        <fullName evidence="8">Uv dna damage endonuclease (Uv-endonuclease) (Uved)</fullName>
    </submittedName>
</protein>
<dbReference type="GO" id="GO:0009411">
    <property type="term" value="P:response to UV"/>
    <property type="evidence" value="ECO:0007669"/>
    <property type="project" value="InterPro"/>
</dbReference>
<accession>A0A0W8E4I0</accession>